<gene>
    <name evidence="1" type="ORF">SAMN05444955_113127</name>
    <name evidence="2" type="ORF">SAMN05444955_12332</name>
    <name evidence="3" type="ORF">SAMN05444955_12610</name>
</gene>
<evidence type="ECO:0000313" key="1">
    <source>
        <dbReference type="EMBL" id="SEN53448.1"/>
    </source>
</evidence>
<dbReference type="AlphaFoldDB" id="A0A1H8JCT8"/>
<keyword evidence="4" id="KW-1185">Reference proteome</keyword>
<organism evidence="2 4">
    <name type="scientific">Lihuaxuella thermophila</name>
    <dbReference type="NCBI Taxonomy" id="1173111"/>
    <lineage>
        <taxon>Bacteria</taxon>
        <taxon>Bacillati</taxon>
        <taxon>Bacillota</taxon>
        <taxon>Bacilli</taxon>
        <taxon>Bacillales</taxon>
        <taxon>Thermoactinomycetaceae</taxon>
        <taxon>Lihuaxuella</taxon>
    </lineage>
</organism>
<reference evidence="2 4" key="1">
    <citation type="submission" date="2016-10" db="EMBL/GenBank/DDBJ databases">
        <authorList>
            <person name="de Groot N.N."/>
        </authorList>
    </citation>
    <scope>NUCLEOTIDE SEQUENCE [LARGE SCALE GENOMIC DNA]</scope>
    <source>
        <strain evidence="2 4">DSM 46701</strain>
    </source>
</reference>
<dbReference type="EMBL" id="FOCQ01000013">
    <property type="protein sequence ID" value="SEN53448.1"/>
    <property type="molecule type" value="Genomic_DNA"/>
</dbReference>
<accession>A0A1H8JCT8</accession>
<sequence length="69" mass="7855">MGKHTLKKGDKVVMHTCAEAEKYNGKIWTCSTDEYTVGEGRLKQRLIFLEGFSGAFAVQYLQLVRLETE</sequence>
<dbReference type="EMBL" id="FOCQ01000026">
    <property type="protein sequence ID" value="SEN80433.1"/>
    <property type="molecule type" value="Genomic_DNA"/>
</dbReference>
<dbReference type="RefSeq" id="WP_089970825.1">
    <property type="nucleotide sequence ID" value="NZ_FOCQ01000013.1"/>
</dbReference>
<dbReference type="OrthoDB" id="1449410at2"/>
<protein>
    <submittedName>
        <fullName evidence="2">Uncharacterized protein</fullName>
    </submittedName>
</protein>
<dbReference type="EMBL" id="FOCQ01000023">
    <property type="protein sequence ID" value="SEN78136.1"/>
    <property type="molecule type" value="Genomic_DNA"/>
</dbReference>
<proteinExistence type="predicted"/>
<dbReference type="STRING" id="1173111.SAMN05444955_113127"/>
<evidence type="ECO:0000313" key="4">
    <source>
        <dbReference type="Proteomes" id="UP000199695"/>
    </source>
</evidence>
<evidence type="ECO:0000313" key="2">
    <source>
        <dbReference type="EMBL" id="SEN78136.1"/>
    </source>
</evidence>
<name>A0A1H8JCT8_9BACL</name>
<dbReference type="Proteomes" id="UP000199695">
    <property type="component" value="Unassembled WGS sequence"/>
</dbReference>
<evidence type="ECO:0000313" key="3">
    <source>
        <dbReference type="EMBL" id="SEN80433.1"/>
    </source>
</evidence>